<dbReference type="EMBL" id="JBJKFK010007765">
    <property type="protein sequence ID" value="KAL3307290.1"/>
    <property type="molecule type" value="Genomic_DNA"/>
</dbReference>
<feature type="coiled-coil region" evidence="1">
    <location>
        <begin position="123"/>
        <end position="150"/>
    </location>
</feature>
<keyword evidence="1" id="KW-0175">Coiled coil</keyword>
<evidence type="ECO:0000313" key="3">
    <source>
        <dbReference type="Proteomes" id="UP001626550"/>
    </source>
</evidence>
<protein>
    <submittedName>
        <fullName evidence="2">Uncharacterized protein</fullName>
    </submittedName>
</protein>
<reference evidence="2 3" key="1">
    <citation type="submission" date="2024-11" db="EMBL/GenBank/DDBJ databases">
        <title>Adaptive evolution of stress response genes in parasites aligns with host niche diversity.</title>
        <authorList>
            <person name="Hahn C."/>
            <person name="Resl P."/>
        </authorList>
    </citation>
    <scope>NUCLEOTIDE SEQUENCE [LARGE SCALE GENOMIC DNA]</scope>
    <source>
        <strain evidence="2">EGGRZ-B1_66</strain>
        <tissue evidence="2">Body</tissue>
    </source>
</reference>
<proteinExistence type="predicted"/>
<organism evidence="2 3">
    <name type="scientific">Cichlidogyrus casuarinus</name>
    <dbReference type="NCBI Taxonomy" id="1844966"/>
    <lineage>
        <taxon>Eukaryota</taxon>
        <taxon>Metazoa</taxon>
        <taxon>Spiralia</taxon>
        <taxon>Lophotrochozoa</taxon>
        <taxon>Platyhelminthes</taxon>
        <taxon>Monogenea</taxon>
        <taxon>Monopisthocotylea</taxon>
        <taxon>Dactylogyridea</taxon>
        <taxon>Ancyrocephalidae</taxon>
        <taxon>Cichlidogyrus</taxon>
    </lineage>
</organism>
<evidence type="ECO:0000256" key="1">
    <source>
        <dbReference type="SAM" id="Coils"/>
    </source>
</evidence>
<sequence length="202" mass="23273">MKAELSRAVEALDSFKVSCRCLVHALTLTTGCSHRINKLISLLQKQRDDQTQQQLAIALSVLQQKYKWNFPSEVQLLQDTGKPSEATLLPTGMMDTFKENLQQMASSLNHTQLQLDTCRTGQLKLLRQRLKTIEDQLKSSQQLCARCRQNLQQMILNAPAQSTPEIHWLQELFKVQEQRYTAYKADFQRNHEFVFSSPIIPL</sequence>
<dbReference type="PROSITE" id="PS51257">
    <property type="entry name" value="PROKAR_LIPOPROTEIN"/>
    <property type="match status" value="1"/>
</dbReference>
<dbReference type="AlphaFoldDB" id="A0ABD2PIQ8"/>
<feature type="non-terminal residue" evidence="2">
    <location>
        <position position="202"/>
    </location>
</feature>
<gene>
    <name evidence="2" type="ORF">Ciccas_014200</name>
</gene>
<dbReference type="Proteomes" id="UP001626550">
    <property type="component" value="Unassembled WGS sequence"/>
</dbReference>
<keyword evidence="3" id="KW-1185">Reference proteome</keyword>
<name>A0ABD2PIQ8_9PLAT</name>
<accession>A0ABD2PIQ8</accession>
<evidence type="ECO:0000313" key="2">
    <source>
        <dbReference type="EMBL" id="KAL3307290.1"/>
    </source>
</evidence>
<comment type="caution">
    <text evidence="2">The sequence shown here is derived from an EMBL/GenBank/DDBJ whole genome shotgun (WGS) entry which is preliminary data.</text>
</comment>